<evidence type="ECO:0000256" key="1">
    <source>
        <dbReference type="ARBA" id="ARBA00002056"/>
    </source>
</evidence>
<dbReference type="PANTHER" id="PTHR30372:SF4">
    <property type="entry name" value="LIPID-A-DISACCHARIDE SYNTHASE, MITOCHONDRIAL-RELATED"/>
    <property type="match status" value="1"/>
</dbReference>
<proteinExistence type="predicted"/>
<protein>
    <recommendedName>
        <fullName evidence="3 10">Lipid-A-disaccharide synthase</fullName>
        <ecNumber evidence="2 10">2.4.1.182</ecNumber>
    </recommendedName>
</protein>
<evidence type="ECO:0000313" key="12">
    <source>
        <dbReference type="Proteomes" id="UP000464178"/>
    </source>
</evidence>
<comment type="function">
    <text evidence="1">Condensation of UDP-2,3-diacylglucosamine and 2,3-diacylglucosamine-1-phosphate to form lipid A disaccharide, a precursor of lipid A, a phosphorylated glycolipid that anchors the lipopolysaccharide to the outer membrane of the cell.</text>
</comment>
<dbReference type="GO" id="GO:0005543">
    <property type="term" value="F:phospholipid binding"/>
    <property type="evidence" value="ECO:0007669"/>
    <property type="project" value="TreeGrafter"/>
</dbReference>
<dbReference type="Proteomes" id="UP000464178">
    <property type="component" value="Chromosome"/>
</dbReference>
<dbReference type="SUPFAM" id="SSF53756">
    <property type="entry name" value="UDP-Glycosyltransferase/glycogen phosphorylase"/>
    <property type="match status" value="1"/>
</dbReference>
<evidence type="ECO:0000256" key="3">
    <source>
        <dbReference type="ARBA" id="ARBA00020902"/>
    </source>
</evidence>
<evidence type="ECO:0000256" key="5">
    <source>
        <dbReference type="ARBA" id="ARBA00022556"/>
    </source>
</evidence>
<dbReference type="EC" id="2.4.1.182" evidence="2 10"/>
<organism evidence="11 12">
    <name type="scientific">Gemmata massiliana</name>
    <dbReference type="NCBI Taxonomy" id="1210884"/>
    <lineage>
        <taxon>Bacteria</taxon>
        <taxon>Pseudomonadati</taxon>
        <taxon>Planctomycetota</taxon>
        <taxon>Planctomycetia</taxon>
        <taxon>Gemmatales</taxon>
        <taxon>Gemmataceae</taxon>
        <taxon>Gemmata</taxon>
    </lineage>
</organism>
<evidence type="ECO:0000256" key="2">
    <source>
        <dbReference type="ARBA" id="ARBA00012687"/>
    </source>
</evidence>
<evidence type="ECO:0000256" key="7">
    <source>
        <dbReference type="ARBA" id="ARBA00022679"/>
    </source>
</evidence>
<keyword evidence="6" id="KW-0328">Glycosyltransferase</keyword>
<dbReference type="GO" id="GO:0009245">
    <property type="term" value="P:lipid A biosynthetic process"/>
    <property type="evidence" value="ECO:0007669"/>
    <property type="project" value="UniProtKB-UniRule"/>
</dbReference>
<evidence type="ECO:0000256" key="9">
    <source>
        <dbReference type="ARBA" id="ARBA00048975"/>
    </source>
</evidence>
<dbReference type="RefSeq" id="WP_162670201.1">
    <property type="nucleotide sequence ID" value="NZ_LR593886.1"/>
</dbReference>
<dbReference type="NCBIfam" id="TIGR00215">
    <property type="entry name" value="lpxB"/>
    <property type="match status" value="1"/>
</dbReference>
<keyword evidence="4" id="KW-0444">Lipid biosynthesis</keyword>
<keyword evidence="8" id="KW-0443">Lipid metabolism</keyword>
<dbReference type="GO" id="GO:0016020">
    <property type="term" value="C:membrane"/>
    <property type="evidence" value="ECO:0007669"/>
    <property type="project" value="GOC"/>
</dbReference>
<dbReference type="InterPro" id="IPR003835">
    <property type="entry name" value="Glyco_trans_19"/>
</dbReference>
<evidence type="ECO:0000256" key="10">
    <source>
        <dbReference type="NCBIfam" id="TIGR00215"/>
    </source>
</evidence>
<dbReference type="Pfam" id="PF02684">
    <property type="entry name" value="LpxB"/>
    <property type="match status" value="1"/>
</dbReference>
<gene>
    <name evidence="11" type="ORF">SOIL9_18770</name>
</gene>
<keyword evidence="5" id="KW-0441">Lipid A biosynthesis</keyword>
<evidence type="ECO:0000256" key="8">
    <source>
        <dbReference type="ARBA" id="ARBA00023098"/>
    </source>
</evidence>
<comment type="catalytic activity">
    <reaction evidence="9">
        <text>a lipid X + a UDP-2-N,3-O-bis[(3R)-3-hydroxyacyl]-alpha-D-glucosamine = a lipid A disaccharide + UDP + H(+)</text>
        <dbReference type="Rhea" id="RHEA:67828"/>
        <dbReference type="ChEBI" id="CHEBI:15378"/>
        <dbReference type="ChEBI" id="CHEBI:58223"/>
        <dbReference type="ChEBI" id="CHEBI:137748"/>
        <dbReference type="ChEBI" id="CHEBI:176338"/>
        <dbReference type="ChEBI" id="CHEBI:176343"/>
        <dbReference type="EC" id="2.4.1.182"/>
    </reaction>
</comment>
<dbReference type="KEGG" id="gms:SOIL9_18770"/>
<dbReference type="GO" id="GO:0008915">
    <property type="term" value="F:lipid-A-disaccharide synthase activity"/>
    <property type="evidence" value="ECO:0007669"/>
    <property type="project" value="UniProtKB-UniRule"/>
</dbReference>
<dbReference type="EMBL" id="LR593886">
    <property type="protein sequence ID" value="VTR95837.1"/>
    <property type="molecule type" value="Genomic_DNA"/>
</dbReference>
<name>A0A6P2D4L7_9BACT</name>
<evidence type="ECO:0000313" key="11">
    <source>
        <dbReference type="EMBL" id="VTR95837.1"/>
    </source>
</evidence>
<keyword evidence="7" id="KW-0808">Transferase</keyword>
<accession>A0A6P2D4L7</accession>
<reference evidence="11 12" key="1">
    <citation type="submission" date="2019-05" db="EMBL/GenBank/DDBJ databases">
        <authorList>
            <consortium name="Science for Life Laboratories"/>
        </authorList>
    </citation>
    <scope>NUCLEOTIDE SEQUENCE [LARGE SCALE GENOMIC DNA]</scope>
    <source>
        <strain evidence="11">Soil9</strain>
    </source>
</reference>
<evidence type="ECO:0000256" key="6">
    <source>
        <dbReference type="ARBA" id="ARBA00022676"/>
    </source>
</evidence>
<sequence length="381" mass="41890">MKLFLSAGEPSGDLHGSNLIHSIRAAQPDAQITAFGGERIRAAGAQLLYPLANFAVMGIKNVVRELPTFFHIGDLGIRHIRTQKPDAVVMIDYPGFHLALAKRIRDFGVPTYFFVPPQIWAWRQGRVRTVRKYFTGVLTALPFEDDWYRARGVNTHYIGHPYFDELAQQQLDPGFMAQERAKPGVRVAILPGSRNSEVAGNAAMMLAAAQKVHAARPDARFLVAAFNSRQADAVRAILPPGLPVEVCVGRTPEIIELAEACIAVSGSVSLELMYRAKPTVVVYRVGPVASWVLYQIIKARYMSLVNLLLNEELFPEFATSRDKSSEIAGHVLGWLNDPSRRAAVVDRLVELRSRAAVPGACDRAAAFLLGASKEAQVRRAA</sequence>
<keyword evidence="12" id="KW-1185">Reference proteome</keyword>
<dbReference type="AlphaFoldDB" id="A0A6P2D4L7"/>
<evidence type="ECO:0000256" key="4">
    <source>
        <dbReference type="ARBA" id="ARBA00022516"/>
    </source>
</evidence>
<dbReference type="PANTHER" id="PTHR30372">
    <property type="entry name" value="LIPID-A-DISACCHARIDE SYNTHASE"/>
    <property type="match status" value="1"/>
</dbReference>